<dbReference type="EMBL" id="CM042025">
    <property type="protein sequence ID" value="KAI3809043.1"/>
    <property type="molecule type" value="Genomic_DNA"/>
</dbReference>
<protein>
    <submittedName>
        <fullName evidence="1">Uncharacterized protein</fullName>
    </submittedName>
</protein>
<dbReference type="Proteomes" id="UP001056120">
    <property type="component" value="Linkage Group LG08"/>
</dbReference>
<reference evidence="2" key="1">
    <citation type="journal article" date="2022" name="Mol. Ecol. Resour.">
        <title>The genomes of chicory, endive, great burdock and yacon provide insights into Asteraceae palaeo-polyploidization history and plant inulin production.</title>
        <authorList>
            <person name="Fan W."/>
            <person name="Wang S."/>
            <person name="Wang H."/>
            <person name="Wang A."/>
            <person name="Jiang F."/>
            <person name="Liu H."/>
            <person name="Zhao H."/>
            <person name="Xu D."/>
            <person name="Zhang Y."/>
        </authorList>
    </citation>
    <scope>NUCLEOTIDE SEQUENCE [LARGE SCALE GENOMIC DNA]</scope>
    <source>
        <strain evidence="2">cv. Yunnan</strain>
    </source>
</reference>
<keyword evidence="2" id="KW-1185">Reference proteome</keyword>
<sequence>MKEYGYKQSNADHTLFLKQRNDRVTCLIIYVDDMIITGDDEEEMKQLKEKLFSKFEMKDLGNLKYFLGIEVLRSKHGIFICQKKYILDLLTETGLVDCKPVDTPMIVNHKLHMEPNGKLADKERYQRLVGKLIYLSHTRPDIAYAVGVVSQFMHQPQVNHMEAVRIALRRIGVQLLELDRESGNVTISTSENPEVIRYALERQLKKSVVILSRDLVPANQNPNPVVSHQVPANQTLDLQELGQVVLRLAQVLDGVEIMSSNTIRINFIHRESPLVVRPESRGNSGVQIVDADADDVEDAPPRSPLQTPPRATTEPSAPLMPVAEHSVYGYPPGFYGVSRTRSHDDPNGCCTIMYGGGGHNIWSARLNVQTDDGVSVYHTSVFSLRNPNYALLVIIVASGLQVVLSLQSQTRKQVVFLFYLLKQVENPVAIMDVVLLDVVLLESKEDLQAFGQVVLRLARDLDGVEITNSNTTRVNFIQRQTSLPCGNIGVQIIDADVEYAPPRPPPRSPPWVPTEPSAPPMPNAEQAVNGYPPDFYGVSRTRSHDYQNGWCTIM</sequence>
<comment type="caution">
    <text evidence="1">The sequence shown here is derived from an EMBL/GenBank/DDBJ whole genome shotgun (WGS) entry which is preliminary data.</text>
</comment>
<gene>
    <name evidence="1" type="ORF">L1987_25010</name>
</gene>
<organism evidence="1 2">
    <name type="scientific">Smallanthus sonchifolius</name>
    <dbReference type="NCBI Taxonomy" id="185202"/>
    <lineage>
        <taxon>Eukaryota</taxon>
        <taxon>Viridiplantae</taxon>
        <taxon>Streptophyta</taxon>
        <taxon>Embryophyta</taxon>
        <taxon>Tracheophyta</taxon>
        <taxon>Spermatophyta</taxon>
        <taxon>Magnoliopsida</taxon>
        <taxon>eudicotyledons</taxon>
        <taxon>Gunneridae</taxon>
        <taxon>Pentapetalae</taxon>
        <taxon>asterids</taxon>
        <taxon>campanulids</taxon>
        <taxon>Asterales</taxon>
        <taxon>Asteraceae</taxon>
        <taxon>Asteroideae</taxon>
        <taxon>Heliantheae alliance</taxon>
        <taxon>Millerieae</taxon>
        <taxon>Smallanthus</taxon>
    </lineage>
</organism>
<evidence type="ECO:0000313" key="2">
    <source>
        <dbReference type="Proteomes" id="UP001056120"/>
    </source>
</evidence>
<reference evidence="1 2" key="2">
    <citation type="journal article" date="2022" name="Mol. Ecol. Resour.">
        <title>The genomes of chicory, endive, great burdock and yacon provide insights into Asteraceae paleo-polyploidization history and plant inulin production.</title>
        <authorList>
            <person name="Fan W."/>
            <person name="Wang S."/>
            <person name="Wang H."/>
            <person name="Wang A."/>
            <person name="Jiang F."/>
            <person name="Liu H."/>
            <person name="Zhao H."/>
            <person name="Xu D."/>
            <person name="Zhang Y."/>
        </authorList>
    </citation>
    <scope>NUCLEOTIDE SEQUENCE [LARGE SCALE GENOMIC DNA]</scope>
    <source>
        <strain evidence="2">cv. Yunnan</strain>
        <tissue evidence="1">Leaves</tissue>
    </source>
</reference>
<accession>A0ACB9IND8</accession>
<proteinExistence type="predicted"/>
<evidence type="ECO:0000313" key="1">
    <source>
        <dbReference type="EMBL" id="KAI3809043.1"/>
    </source>
</evidence>
<name>A0ACB9IND8_9ASTR</name>